<feature type="transmembrane region" description="Helical" evidence="6">
    <location>
        <begin position="23"/>
        <end position="42"/>
    </location>
</feature>
<comment type="similarity">
    <text evidence="2 6">Belongs to the BI1 family.</text>
</comment>
<dbReference type="RefSeq" id="WP_009910586.1">
    <property type="nucleotide sequence ID" value="NZ_ALLE01000012.1"/>
</dbReference>
<evidence type="ECO:0000256" key="2">
    <source>
        <dbReference type="ARBA" id="ARBA00010350"/>
    </source>
</evidence>
<feature type="transmembrane region" description="Helical" evidence="6">
    <location>
        <begin position="84"/>
        <end position="107"/>
    </location>
</feature>
<organism evidence="7 8">
    <name type="scientific">Streptococcus suis 6407</name>
    <dbReference type="NCBI Taxonomy" id="1214179"/>
    <lineage>
        <taxon>Bacteria</taxon>
        <taxon>Bacillati</taxon>
        <taxon>Bacillota</taxon>
        <taxon>Bacilli</taxon>
        <taxon>Lactobacillales</taxon>
        <taxon>Streptococcaceae</taxon>
        <taxon>Streptococcus</taxon>
    </lineage>
</organism>
<feature type="transmembrane region" description="Helical" evidence="6">
    <location>
        <begin position="143"/>
        <end position="161"/>
    </location>
</feature>
<dbReference type="GeneID" id="8154358"/>
<feature type="transmembrane region" description="Helical" evidence="6">
    <location>
        <begin position="48"/>
        <end position="72"/>
    </location>
</feature>
<comment type="subcellular location">
    <subcellularLocation>
        <location evidence="1">Membrane</location>
        <topology evidence="1">Multi-pass membrane protein</topology>
    </subcellularLocation>
</comment>
<dbReference type="AlphaFoldDB" id="A0A075SIK1"/>
<dbReference type="Pfam" id="PF01027">
    <property type="entry name" value="Bax1-I"/>
    <property type="match status" value="1"/>
</dbReference>
<accession>A0A075SIK1</accession>
<feature type="transmembrane region" description="Helical" evidence="6">
    <location>
        <begin position="167"/>
        <end position="184"/>
    </location>
</feature>
<dbReference type="CDD" id="cd10432">
    <property type="entry name" value="BI-1-like_bacterial"/>
    <property type="match status" value="1"/>
</dbReference>
<evidence type="ECO:0000256" key="1">
    <source>
        <dbReference type="ARBA" id="ARBA00004141"/>
    </source>
</evidence>
<evidence type="ECO:0000256" key="4">
    <source>
        <dbReference type="ARBA" id="ARBA00022989"/>
    </source>
</evidence>
<sequence>MNNDSFIINQVDNTALNRFFGKIYGVVAMGIGLSALVSFLAVTVFQSLLLSLLSAGSIIMMLIMIGQIALVVSASAMAAKNSPMALPMFLAYSVTNGITISMILMFYTSETVVLAFVSAALMFAIMAVIGMTTKKDLSGMAQALRAALWGIIIASVINIFLRSSGLSFMMSIISVLVFSGLIAYDNQRIRNVFEQTGGNVGQGWVVSMALQLYLDFINLFLNLLRIFGGLSRD</sequence>
<evidence type="ECO:0000256" key="5">
    <source>
        <dbReference type="ARBA" id="ARBA00023136"/>
    </source>
</evidence>
<evidence type="ECO:0000256" key="3">
    <source>
        <dbReference type="ARBA" id="ARBA00022692"/>
    </source>
</evidence>
<dbReference type="EMBL" id="CP008921">
    <property type="protein sequence ID" value="AIG44129.1"/>
    <property type="molecule type" value="Genomic_DNA"/>
</dbReference>
<dbReference type="Proteomes" id="UP000028185">
    <property type="component" value="Chromosome"/>
</dbReference>
<protein>
    <submittedName>
        <fullName evidence="7">Membrane protein</fullName>
    </submittedName>
</protein>
<dbReference type="HOGENOM" id="CLU_058671_1_2_9"/>
<keyword evidence="4 6" id="KW-1133">Transmembrane helix</keyword>
<dbReference type="PATRIC" id="fig|1214179.4.peg.1757"/>
<dbReference type="InterPro" id="IPR006214">
    <property type="entry name" value="Bax_inhibitor_1-related"/>
</dbReference>
<feature type="transmembrane region" description="Helical" evidence="6">
    <location>
        <begin position="204"/>
        <end position="227"/>
    </location>
</feature>
<evidence type="ECO:0000256" key="6">
    <source>
        <dbReference type="RuleBase" id="RU004379"/>
    </source>
</evidence>
<dbReference type="GO" id="GO:0005886">
    <property type="term" value="C:plasma membrane"/>
    <property type="evidence" value="ECO:0007669"/>
    <property type="project" value="TreeGrafter"/>
</dbReference>
<dbReference type="PANTHER" id="PTHR23291:SF50">
    <property type="entry name" value="PROTEIN LIFEGUARD 4"/>
    <property type="match status" value="1"/>
</dbReference>
<keyword evidence="3 6" id="KW-0812">Transmembrane</keyword>
<reference evidence="7 8" key="1">
    <citation type="journal article" date="2014" name="Genome Announc.">
        <title>Whole-Genome Sequence of Streptococcus suis Serotype 4 Reference Strain 6407.</title>
        <authorList>
            <person name="Wang K."/>
            <person name="Chen J."/>
            <person name="Yao H."/>
            <person name="Lu C."/>
        </authorList>
    </citation>
    <scope>NUCLEOTIDE SEQUENCE [LARGE SCALE GENOMIC DNA]</scope>
    <source>
        <strain evidence="7">6407</strain>
    </source>
</reference>
<evidence type="ECO:0000313" key="8">
    <source>
        <dbReference type="Proteomes" id="UP000028185"/>
    </source>
</evidence>
<keyword evidence="5 6" id="KW-0472">Membrane</keyword>
<dbReference type="PANTHER" id="PTHR23291">
    <property type="entry name" value="BAX INHIBITOR-RELATED"/>
    <property type="match status" value="1"/>
</dbReference>
<name>A0A075SIK1_STRSU</name>
<gene>
    <name evidence="7" type="ORF">ID09_08880</name>
</gene>
<proteinExistence type="inferred from homology"/>
<feature type="transmembrane region" description="Helical" evidence="6">
    <location>
        <begin position="113"/>
        <end position="131"/>
    </location>
</feature>
<evidence type="ECO:0000313" key="7">
    <source>
        <dbReference type="EMBL" id="AIG44129.1"/>
    </source>
</evidence>